<dbReference type="Pfam" id="PF00891">
    <property type="entry name" value="Methyltransf_2"/>
    <property type="match status" value="1"/>
</dbReference>
<evidence type="ECO:0000256" key="2">
    <source>
        <dbReference type="ARBA" id="ARBA00022679"/>
    </source>
</evidence>
<organism evidence="6 7">
    <name type="scientific">Cicer arietinum</name>
    <name type="common">Chickpea</name>
    <name type="synonym">Garbanzo</name>
    <dbReference type="NCBI Taxonomy" id="3827"/>
    <lineage>
        <taxon>Eukaryota</taxon>
        <taxon>Viridiplantae</taxon>
        <taxon>Streptophyta</taxon>
        <taxon>Embryophyta</taxon>
        <taxon>Tracheophyta</taxon>
        <taxon>Spermatophyta</taxon>
        <taxon>Magnoliopsida</taxon>
        <taxon>eudicotyledons</taxon>
        <taxon>Gunneridae</taxon>
        <taxon>Pentapetalae</taxon>
        <taxon>rosids</taxon>
        <taxon>fabids</taxon>
        <taxon>Fabales</taxon>
        <taxon>Fabaceae</taxon>
        <taxon>Papilionoideae</taxon>
        <taxon>50 kb inversion clade</taxon>
        <taxon>NPAAA clade</taxon>
        <taxon>Hologalegina</taxon>
        <taxon>IRL clade</taxon>
        <taxon>Cicereae</taxon>
        <taxon>Cicer</taxon>
    </lineage>
</organism>
<dbReference type="PANTHER" id="PTHR11746">
    <property type="entry name" value="O-METHYLTRANSFERASE"/>
    <property type="match status" value="1"/>
</dbReference>
<dbReference type="InterPro" id="IPR016461">
    <property type="entry name" value="COMT-like"/>
</dbReference>
<dbReference type="Gene3D" id="3.40.50.150">
    <property type="entry name" value="Vaccinia Virus protein VP39"/>
    <property type="match status" value="1"/>
</dbReference>
<proteinExistence type="predicted"/>
<reference evidence="6" key="1">
    <citation type="journal article" date="2013" name="Nat. Biotechnol.">
        <title>Draft genome sequence of chickpea (Cicer arietinum) provides a resource for trait improvement.</title>
        <authorList>
            <person name="Varshney R.K."/>
            <person name="Song C."/>
            <person name="Saxena R.K."/>
            <person name="Azam S."/>
            <person name="Yu S."/>
            <person name="Sharpe A.G."/>
            <person name="Cannon S."/>
            <person name="Baek J."/>
            <person name="Rosen B.D."/>
            <person name="Tar'an B."/>
            <person name="Millan T."/>
            <person name="Zhang X."/>
            <person name="Ramsay L.D."/>
            <person name="Iwata A."/>
            <person name="Wang Y."/>
            <person name="Nelson W."/>
            <person name="Farmer A.D."/>
            <person name="Gaur P.M."/>
            <person name="Soderlund C."/>
            <person name="Penmetsa R.V."/>
            <person name="Xu C."/>
            <person name="Bharti A.K."/>
            <person name="He W."/>
            <person name="Winter P."/>
            <person name="Zhao S."/>
            <person name="Hane J.K."/>
            <person name="Carrasquilla-Garcia N."/>
            <person name="Condie J.A."/>
            <person name="Upadhyaya H.D."/>
            <person name="Luo M.C."/>
            <person name="Thudi M."/>
            <person name="Gowda C.L."/>
            <person name="Singh N.P."/>
            <person name="Lichtenzveig J."/>
            <person name="Gali K.K."/>
            <person name="Rubio J."/>
            <person name="Nadarajan N."/>
            <person name="Dolezel J."/>
            <person name="Bansal K.C."/>
            <person name="Xu X."/>
            <person name="Edwards D."/>
            <person name="Zhang G."/>
            <person name="Kahl G."/>
            <person name="Gil J."/>
            <person name="Singh K.B."/>
            <person name="Datta S.K."/>
            <person name="Jackson S.A."/>
            <person name="Wang J."/>
            <person name="Cook D.R."/>
        </authorList>
    </citation>
    <scope>NUCLEOTIDE SEQUENCE [LARGE SCALE GENOMIC DNA]</scope>
    <source>
        <strain evidence="6">cv. CDC Frontier</strain>
    </source>
</reference>
<dbReference type="RefSeq" id="XP_004502926.1">
    <property type="nucleotide sequence ID" value="XM_004502869.3"/>
</dbReference>
<feature type="domain" description="O-methyltransferase dimerisation" evidence="5">
    <location>
        <begin position="24"/>
        <end position="112"/>
    </location>
</feature>
<dbReference type="AlphaFoldDB" id="A0A1S2YDS4"/>
<dbReference type="GO" id="GO:0008171">
    <property type="term" value="F:O-methyltransferase activity"/>
    <property type="evidence" value="ECO:0007669"/>
    <property type="project" value="InterPro"/>
</dbReference>
<dbReference type="Gene3D" id="1.10.10.10">
    <property type="entry name" value="Winged helix-like DNA-binding domain superfamily/Winged helix DNA-binding domain"/>
    <property type="match status" value="1"/>
</dbReference>
<keyword evidence="6" id="KW-1185">Reference proteome</keyword>
<protein>
    <submittedName>
        <fullName evidence="7">Caffeic acid 3-O-methyltransferase-like</fullName>
    </submittedName>
</protein>
<gene>
    <name evidence="7" type="primary">LOC101511139</name>
</gene>
<feature type="domain" description="O-methyltransferase C-terminal" evidence="4">
    <location>
        <begin position="135"/>
        <end position="342"/>
    </location>
</feature>
<dbReference type="eggNOG" id="KOG3178">
    <property type="taxonomic scope" value="Eukaryota"/>
</dbReference>
<evidence type="ECO:0000259" key="5">
    <source>
        <dbReference type="Pfam" id="PF08100"/>
    </source>
</evidence>
<dbReference type="PROSITE" id="PS51683">
    <property type="entry name" value="SAM_OMT_II"/>
    <property type="match status" value="1"/>
</dbReference>
<dbReference type="PIRSF" id="PIRSF005739">
    <property type="entry name" value="O-mtase"/>
    <property type="match status" value="1"/>
</dbReference>
<evidence type="ECO:0000259" key="4">
    <source>
        <dbReference type="Pfam" id="PF00891"/>
    </source>
</evidence>
<dbReference type="InterPro" id="IPR001077">
    <property type="entry name" value="COMT_C"/>
</dbReference>
<dbReference type="SUPFAM" id="SSF46785">
    <property type="entry name" value="Winged helix' DNA-binding domain"/>
    <property type="match status" value="1"/>
</dbReference>
<dbReference type="Proteomes" id="UP000087171">
    <property type="component" value="Chromosome Ca5"/>
</dbReference>
<dbReference type="PaxDb" id="3827-XP_004502926.1"/>
<keyword evidence="3" id="KW-0949">S-adenosyl-L-methionine</keyword>
<dbReference type="OrthoDB" id="1606438at2759"/>
<dbReference type="InterPro" id="IPR012967">
    <property type="entry name" value="COMT_dimerisation"/>
</dbReference>
<dbReference type="GeneID" id="101511139"/>
<dbReference type="InterPro" id="IPR036388">
    <property type="entry name" value="WH-like_DNA-bd_sf"/>
</dbReference>
<accession>A0A1S2YDS4</accession>
<dbReference type="SUPFAM" id="SSF53335">
    <property type="entry name" value="S-adenosyl-L-methionine-dependent methyltransferases"/>
    <property type="match status" value="1"/>
</dbReference>
<evidence type="ECO:0000313" key="6">
    <source>
        <dbReference type="Proteomes" id="UP000087171"/>
    </source>
</evidence>
<evidence type="ECO:0000256" key="1">
    <source>
        <dbReference type="ARBA" id="ARBA00022603"/>
    </source>
</evidence>
<evidence type="ECO:0000313" key="7">
    <source>
        <dbReference type="RefSeq" id="XP_004502926.1"/>
    </source>
</evidence>
<dbReference type="GO" id="GO:0046983">
    <property type="term" value="F:protein dimerization activity"/>
    <property type="evidence" value="ECO:0007669"/>
    <property type="project" value="InterPro"/>
</dbReference>
<name>A0A1S2YDS4_CICAR</name>
<dbReference type="InterPro" id="IPR029063">
    <property type="entry name" value="SAM-dependent_MTases_sf"/>
</dbReference>
<sequence>MEHGKFVVSSMVKAQSKERLAILEVAHMMSVPMSLVAVLNMKVPDAIWQGGNNTPLSASEILAVVRPNGGGDAENLQRILRLLTTYDIFDEQLNSKGERKYSLSDVGKTLIADADGLSYAAYVLQHHQEALMRAWALVGEAVEDPTVEPFEKANGESAVAYYIKRADVMSLIYSSLAGMSVPFMREMLENYDGFQGVETLADVGGNSGVCLNMIMNKYPNIRKGINYDFPAMVSSAPEFPDITHIGGDALQSVPAGDAIFMKWIFLAWTDEECKKTLQNCYKALPVDGKLIVCEPVLPELTDESQRTRALLGGDIFIMTMYRTKGKHRTEEQFKQLGASTGFFRFRAFYIDPYLAVLEFQK</sequence>
<dbReference type="InterPro" id="IPR036390">
    <property type="entry name" value="WH_DNA-bd_sf"/>
</dbReference>
<dbReference type="KEGG" id="cam:101511139"/>
<keyword evidence="2" id="KW-0808">Transferase</keyword>
<reference evidence="7" key="2">
    <citation type="submission" date="2025-08" db="UniProtKB">
        <authorList>
            <consortium name="RefSeq"/>
        </authorList>
    </citation>
    <scope>IDENTIFICATION</scope>
    <source>
        <tissue evidence="7">Etiolated seedlings</tissue>
    </source>
</reference>
<dbReference type="STRING" id="3827.A0A1S2YDS4"/>
<evidence type="ECO:0000256" key="3">
    <source>
        <dbReference type="ARBA" id="ARBA00022691"/>
    </source>
</evidence>
<dbReference type="GO" id="GO:0008757">
    <property type="term" value="F:S-adenosylmethionine-dependent methyltransferase activity"/>
    <property type="evidence" value="ECO:0007669"/>
    <property type="project" value="UniProtKB-ARBA"/>
</dbReference>
<keyword evidence="1" id="KW-0489">Methyltransferase</keyword>
<dbReference type="GO" id="GO:0032259">
    <property type="term" value="P:methylation"/>
    <property type="evidence" value="ECO:0007669"/>
    <property type="project" value="UniProtKB-KW"/>
</dbReference>
<dbReference type="Pfam" id="PF08100">
    <property type="entry name" value="Dimerisation"/>
    <property type="match status" value="1"/>
</dbReference>